<dbReference type="InterPro" id="IPR016020">
    <property type="entry name" value="Transl_init_fac_sub12_N_euk"/>
</dbReference>
<proteinExistence type="inferred from homology"/>
<evidence type="ECO:0000256" key="3">
    <source>
        <dbReference type="ARBA" id="ARBA00022917"/>
    </source>
</evidence>
<dbReference type="Ensembl" id="ENSCINT00000014937.3">
    <property type="protein sequence ID" value="ENSCINP00000014937.3"/>
    <property type="gene ID" value="ENSCING00000007279.3"/>
</dbReference>
<dbReference type="PANTHER" id="PTHR13022">
    <property type="entry name" value="EUKARYOTIC TRANSLATION INITIATION FACTOR 3 SUBUNIT 11"/>
    <property type="match status" value="1"/>
</dbReference>
<dbReference type="AlphaFoldDB" id="F6SVM4"/>
<comment type="subcellular location">
    <subcellularLocation>
        <location evidence="5">Cytoplasm</location>
    </subcellularLocation>
</comment>
<dbReference type="FunFam" id="1.25.40.250:FF:000001">
    <property type="entry name" value="Eukaryotic translation initiation factor 3 subunit K"/>
    <property type="match status" value="1"/>
</dbReference>
<dbReference type="GO" id="GO:0003723">
    <property type="term" value="F:RNA binding"/>
    <property type="evidence" value="ECO:0007669"/>
    <property type="project" value="UniProtKB-UniRule"/>
</dbReference>
<reference evidence="7" key="3">
    <citation type="submission" date="2025-08" db="UniProtKB">
        <authorList>
            <consortium name="Ensembl"/>
        </authorList>
    </citation>
    <scope>IDENTIFICATION</scope>
</reference>
<comment type="similarity">
    <text evidence="5">Belongs to the eIF-3 subunit K family.</text>
</comment>
<dbReference type="GO" id="GO:0006446">
    <property type="term" value="P:regulation of translational initiation"/>
    <property type="evidence" value="ECO:0007669"/>
    <property type="project" value="InterPro"/>
</dbReference>
<dbReference type="SUPFAM" id="SSF46785">
    <property type="entry name" value="Winged helix' DNA-binding domain"/>
    <property type="match status" value="1"/>
</dbReference>
<accession>F6SVM4</accession>
<evidence type="ECO:0000313" key="7">
    <source>
        <dbReference type="Ensembl" id="ENSCINP00000014937.3"/>
    </source>
</evidence>
<evidence type="ECO:0000259" key="6">
    <source>
        <dbReference type="PROSITE" id="PS50250"/>
    </source>
</evidence>
<dbReference type="FunCoup" id="F6SVM4">
    <property type="interactions" value="662"/>
</dbReference>
<dbReference type="Gene3D" id="1.10.10.10">
    <property type="entry name" value="Winged helix-like DNA-binding domain superfamily/Winged helix DNA-binding domain"/>
    <property type="match status" value="1"/>
</dbReference>
<organism evidence="7 8">
    <name type="scientific">Ciona intestinalis</name>
    <name type="common">Transparent sea squirt</name>
    <name type="synonym">Ascidia intestinalis</name>
    <dbReference type="NCBI Taxonomy" id="7719"/>
    <lineage>
        <taxon>Eukaryota</taxon>
        <taxon>Metazoa</taxon>
        <taxon>Chordata</taxon>
        <taxon>Tunicata</taxon>
        <taxon>Ascidiacea</taxon>
        <taxon>Phlebobranchia</taxon>
        <taxon>Cionidae</taxon>
        <taxon>Ciona</taxon>
    </lineage>
</organism>
<dbReference type="GO" id="GO:0033290">
    <property type="term" value="C:eukaryotic 48S preinitiation complex"/>
    <property type="evidence" value="ECO:0007669"/>
    <property type="project" value="UniProtKB-UniRule"/>
</dbReference>
<evidence type="ECO:0000256" key="4">
    <source>
        <dbReference type="ARBA" id="ARBA00057041"/>
    </source>
</evidence>
<evidence type="ECO:0000256" key="5">
    <source>
        <dbReference type="HAMAP-Rule" id="MF_03010"/>
    </source>
</evidence>
<dbReference type="InParanoid" id="F6SVM4"/>
<evidence type="ECO:0000313" key="8">
    <source>
        <dbReference type="Proteomes" id="UP000008144"/>
    </source>
</evidence>
<feature type="domain" description="PCI" evidence="6">
    <location>
        <begin position="43"/>
        <end position="205"/>
    </location>
</feature>
<evidence type="ECO:0000256" key="2">
    <source>
        <dbReference type="ARBA" id="ARBA00022540"/>
    </source>
</evidence>
<evidence type="ECO:0000256" key="1">
    <source>
        <dbReference type="ARBA" id="ARBA00022490"/>
    </source>
</evidence>
<dbReference type="STRING" id="7719.ENSCINP00000014937"/>
<dbReference type="PANTHER" id="PTHR13022:SF0">
    <property type="entry name" value="EUKARYOTIC TRANSLATION INITIATION FACTOR 3 SUBUNIT K"/>
    <property type="match status" value="1"/>
</dbReference>
<comment type="subunit">
    <text evidence="5">Component of the eukaryotic translation initiation factor 3 (eIF-3) complex.</text>
</comment>
<dbReference type="GeneTree" id="ENSGT00390000009409"/>
<dbReference type="GO" id="GO:0005852">
    <property type="term" value="C:eukaryotic translation initiation factor 3 complex"/>
    <property type="evidence" value="ECO:0000318"/>
    <property type="project" value="GO_Central"/>
</dbReference>
<dbReference type="InterPro" id="IPR036390">
    <property type="entry name" value="WH_DNA-bd_sf"/>
</dbReference>
<dbReference type="Gene3D" id="1.25.40.250">
    <property type="entry name" value="ARM repeat, domain 1"/>
    <property type="match status" value="1"/>
</dbReference>
<comment type="function">
    <text evidence="4">Component of the eukaryotic translation initiation factor 3 (eIF-3) complex, which is required for several steps in the initiation of protein synthesis. The eIF-3 complex associates with the 40S ribosome and facilitates the recruitment of eIF-1, eIF-1A, eIF-2:GTP:methionyl-tRNAi and eIF-5 to form the 43S pre-initiation complex (43S PIC). The eIF-3 complex stimulates mRNA recruitment to the 43S PIC and scanning of the mRNA for AUG recognition. The eIF-3 complex is also required for disassembly and recycling of post-termination ribosomal complexes and subsequently prevents premature joining of the 40S and 60S ribosomal subunits prior to initiation. The eIF-3 complex specifically targets and initiates translation of a subset of mRNAs involved in cell proliferation, including cell cycling, differentiation and apoptosis, and uses different modes of RNA stem-loop binding to exert either translational activation or repression.</text>
</comment>
<dbReference type="GO" id="GO:0003743">
    <property type="term" value="F:translation initiation factor activity"/>
    <property type="evidence" value="ECO:0007669"/>
    <property type="project" value="UniProtKB-UniRule"/>
</dbReference>
<name>F6SVM4_CIOIN</name>
<reference evidence="8" key="1">
    <citation type="journal article" date="2002" name="Science">
        <title>The draft genome of Ciona intestinalis: insights into chordate and vertebrate origins.</title>
        <authorList>
            <person name="Dehal P."/>
            <person name="Satou Y."/>
            <person name="Campbell R.K."/>
            <person name="Chapman J."/>
            <person name="Degnan B."/>
            <person name="De Tomaso A."/>
            <person name="Davidson B."/>
            <person name="Di Gregorio A."/>
            <person name="Gelpke M."/>
            <person name="Goodstein D.M."/>
            <person name="Harafuji N."/>
            <person name="Hastings K.E."/>
            <person name="Ho I."/>
            <person name="Hotta K."/>
            <person name="Huang W."/>
            <person name="Kawashima T."/>
            <person name="Lemaire P."/>
            <person name="Martinez D."/>
            <person name="Meinertzhagen I.A."/>
            <person name="Necula S."/>
            <person name="Nonaka M."/>
            <person name="Putnam N."/>
            <person name="Rash S."/>
            <person name="Saiga H."/>
            <person name="Satake M."/>
            <person name="Terry A."/>
            <person name="Yamada L."/>
            <person name="Wang H.G."/>
            <person name="Awazu S."/>
            <person name="Azumi K."/>
            <person name="Boore J."/>
            <person name="Branno M."/>
            <person name="Chin-Bow S."/>
            <person name="DeSantis R."/>
            <person name="Doyle S."/>
            <person name="Francino P."/>
            <person name="Keys D.N."/>
            <person name="Haga S."/>
            <person name="Hayashi H."/>
            <person name="Hino K."/>
            <person name="Imai K.S."/>
            <person name="Inaba K."/>
            <person name="Kano S."/>
            <person name="Kobayashi K."/>
            <person name="Kobayashi M."/>
            <person name="Lee B.I."/>
            <person name="Makabe K.W."/>
            <person name="Manohar C."/>
            <person name="Matassi G."/>
            <person name="Medina M."/>
            <person name="Mochizuki Y."/>
            <person name="Mount S."/>
            <person name="Morishita T."/>
            <person name="Miura S."/>
            <person name="Nakayama A."/>
            <person name="Nishizaka S."/>
            <person name="Nomoto H."/>
            <person name="Ohta F."/>
            <person name="Oishi K."/>
            <person name="Rigoutsos I."/>
            <person name="Sano M."/>
            <person name="Sasaki A."/>
            <person name="Sasakura Y."/>
            <person name="Shoguchi E."/>
            <person name="Shin-i T."/>
            <person name="Spagnuolo A."/>
            <person name="Stainier D."/>
            <person name="Suzuki M.M."/>
            <person name="Tassy O."/>
            <person name="Takatori N."/>
            <person name="Tokuoka M."/>
            <person name="Yagi K."/>
            <person name="Yoshizaki F."/>
            <person name="Wada S."/>
            <person name="Zhang C."/>
            <person name="Hyatt P.D."/>
            <person name="Larimer F."/>
            <person name="Detter C."/>
            <person name="Doggett N."/>
            <person name="Glavina T."/>
            <person name="Hawkins T."/>
            <person name="Richardson P."/>
            <person name="Lucas S."/>
            <person name="Kohara Y."/>
            <person name="Levine M."/>
            <person name="Satoh N."/>
            <person name="Rokhsar D.S."/>
        </authorList>
    </citation>
    <scope>NUCLEOTIDE SEQUENCE [LARGE SCALE GENOMIC DNA]</scope>
</reference>
<dbReference type="Proteomes" id="UP000008144">
    <property type="component" value="Chromosome 14"/>
</dbReference>
<dbReference type="SUPFAM" id="SSF48371">
    <property type="entry name" value="ARM repeat"/>
    <property type="match status" value="1"/>
</dbReference>
<dbReference type="EMBL" id="EAAA01001303">
    <property type="status" value="NOT_ANNOTATED_CDS"/>
    <property type="molecule type" value="Genomic_DNA"/>
</dbReference>
<dbReference type="InterPro" id="IPR009374">
    <property type="entry name" value="eIF3k"/>
</dbReference>
<dbReference type="PROSITE" id="PS50250">
    <property type="entry name" value="PCI"/>
    <property type="match status" value="1"/>
</dbReference>
<sequence length="221" mass="25131">TANMGSSDANRIATMLKGIDRYNPENLGELEPHVKQQLANNTYDLPANLAILKLYQFNPSFFQVDIVCGILLKALTSLPSADFSLCECLIDQHHHEDQQIGRLIFLHHLLETCDFKLFWRELSATPELTEGVVGFEDSIKKFICRTVSISYQRIGLEELRSLLGDLGDEELNRWIKVNEWSRLDGDLVFVANQEELVKTRNIVDKVNFEKIQSVMSSGMAT</sequence>
<dbReference type="InterPro" id="IPR036388">
    <property type="entry name" value="WH-like_DNA-bd_sf"/>
</dbReference>
<dbReference type="GO" id="GO:0016282">
    <property type="term" value="C:eukaryotic 43S preinitiation complex"/>
    <property type="evidence" value="ECO:0007669"/>
    <property type="project" value="UniProtKB-UniRule"/>
</dbReference>
<dbReference type="HOGENOM" id="CLU_076723_1_0_1"/>
<reference evidence="7" key="4">
    <citation type="submission" date="2025-09" db="UniProtKB">
        <authorList>
            <consortium name="Ensembl"/>
        </authorList>
    </citation>
    <scope>IDENTIFICATION</scope>
</reference>
<dbReference type="OMA" id="WKHQGQG"/>
<dbReference type="InterPro" id="IPR016024">
    <property type="entry name" value="ARM-type_fold"/>
</dbReference>
<dbReference type="GO" id="GO:0001732">
    <property type="term" value="P:formation of cytoplasmic translation initiation complex"/>
    <property type="evidence" value="ECO:0007669"/>
    <property type="project" value="UniProtKB-UniRule"/>
</dbReference>
<reference evidence="7" key="2">
    <citation type="journal article" date="2008" name="Genome Biol.">
        <title>Improved genome assembly and evidence-based global gene model set for the chordate Ciona intestinalis: new insight into intron and operon populations.</title>
        <authorList>
            <person name="Satou Y."/>
            <person name="Mineta K."/>
            <person name="Ogasawara M."/>
            <person name="Sasakura Y."/>
            <person name="Shoguchi E."/>
            <person name="Ueno K."/>
            <person name="Yamada L."/>
            <person name="Matsumoto J."/>
            <person name="Wasserscheid J."/>
            <person name="Dewar K."/>
            <person name="Wiley G.B."/>
            <person name="Macmil S.L."/>
            <person name="Roe B.A."/>
            <person name="Zeller R.W."/>
            <person name="Hastings K.E."/>
            <person name="Lemaire P."/>
            <person name="Lindquist E."/>
            <person name="Endo T."/>
            <person name="Hotta K."/>
            <person name="Inaba K."/>
        </authorList>
    </citation>
    <scope>NUCLEOTIDE SEQUENCE [LARGE SCALE GENOMIC DNA]</scope>
    <source>
        <strain evidence="7">wild type</strain>
    </source>
</reference>
<keyword evidence="3 5" id="KW-0648">Protein biosynthesis</keyword>
<dbReference type="Pfam" id="PF10075">
    <property type="entry name" value="CSN8_PSD8_EIF3K"/>
    <property type="match status" value="1"/>
</dbReference>
<dbReference type="InterPro" id="IPR000717">
    <property type="entry name" value="PCI_dom"/>
</dbReference>
<dbReference type="HAMAP" id="MF_03010">
    <property type="entry name" value="eIF3k"/>
    <property type="match status" value="1"/>
</dbReference>
<dbReference type="FunFam" id="1.10.10.10:FF:000212">
    <property type="entry name" value="Eukaryotic translation initiation factor 3 subunit K"/>
    <property type="match status" value="1"/>
</dbReference>
<keyword evidence="8" id="KW-1185">Reference proteome</keyword>
<dbReference type="GO" id="GO:0043022">
    <property type="term" value="F:ribosome binding"/>
    <property type="evidence" value="ECO:0007669"/>
    <property type="project" value="InterPro"/>
</dbReference>
<protein>
    <recommendedName>
        <fullName evidence="5">Eukaryotic translation initiation factor 3 subunit K</fullName>
        <shortName evidence="5">eIF3k</shortName>
    </recommendedName>
    <alternativeName>
        <fullName evidence="5">eIF-3 p25</fullName>
    </alternativeName>
</protein>
<comment type="function">
    <text evidence="5">Component of the eukaryotic translation initiation factor 3 (eIF-3) complex, which is involved in protein synthesis of a specialized repertoire of mRNAs and, together with other initiation factors, stimulates binding of mRNA and methionyl-tRNAi to the 40S ribosome. The eIF-3 complex specifically targets and initiates translation of a subset of mRNAs involved in cell proliferation.</text>
</comment>
<keyword evidence="1 5" id="KW-0963">Cytoplasm</keyword>
<dbReference type="InterPro" id="IPR033464">
    <property type="entry name" value="CSN8_PSD8_EIF3K"/>
</dbReference>
<keyword evidence="2 5" id="KW-0396">Initiation factor</keyword>